<feature type="non-terminal residue" evidence="1">
    <location>
        <position position="1"/>
    </location>
</feature>
<dbReference type="PANTHER" id="PTHR21459">
    <property type="entry name" value="PROTEIN CBG08968"/>
    <property type="match status" value="1"/>
</dbReference>
<dbReference type="GO" id="GO:0003824">
    <property type="term" value="F:catalytic activity"/>
    <property type="evidence" value="ECO:0007669"/>
    <property type="project" value="InterPro"/>
</dbReference>
<organism evidence="1 2">
    <name type="scientific">Pristionchus mayeri</name>
    <dbReference type="NCBI Taxonomy" id="1317129"/>
    <lineage>
        <taxon>Eukaryota</taxon>
        <taxon>Metazoa</taxon>
        <taxon>Ecdysozoa</taxon>
        <taxon>Nematoda</taxon>
        <taxon>Chromadorea</taxon>
        <taxon>Rhabditida</taxon>
        <taxon>Rhabditina</taxon>
        <taxon>Diplogasteromorpha</taxon>
        <taxon>Diplogasteroidea</taxon>
        <taxon>Neodiplogasteridae</taxon>
        <taxon>Pristionchus</taxon>
    </lineage>
</organism>
<dbReference type="Gene3D" id="3.60.10.10">
    <property type="entry name" value="Endonuclease/exonuclease/phosphatase"/>
    <property type="match status" value="1"/>
</dbReference>
<evidence type="ECO:0008006" key="3">
    <source>
        <dbReference type="Google" id="ProtNLM"/>
    </source>
</evidence>
<dbReference type="EMBL" id="BTRK01000006">
    <property type="protein sequence ID" value="GMR61468.1"/>
    <property type="molecule type" value="Genomic_DNA"/>
</dbReference>
<dbReference type="AlphaFoldDB" id="A0AAN5ICT3"/>
<reference evidence="2" key="1">
    <citation type="submission" date="2022-10" db="EMBL/GenBank/DDBJ databases">
        <title>Genome assembly of Pristionchus species.</title>
        <authorList>
            <person name="Yoshida K."/>
            <person name="Sommer R.J."/>
        </authorList>
    </citation>
    <scope>NUCLEOTIDE SEQUENCE [LARGE SCALE GENOMIC DNA]</scope>
    <source>
        <strain evidence="2">RS5460</strain>
    </source>
</reference>
<dbReference type="SUPFAM" id="SSF56219">
    <property type="entry name" value="DNase I-like"/>
    <property type="match status" value="1"/>
</dbReference>
<name>A0AAN5ICT3_9BILA</name>
<dbReference type="Proteomes" id="UP001328107">
    <property type="component" value="Unassembled WGS sequence"/>
</dbReference>
<proteinExistence type="predicted"/>
<keyword evidence="2" id="KW-1185">Reference proteome</keyword>
<protein>
    <recommendedName>
        <fullName evidence="3">Endonuclease/exonuclease/phosphatase domain-containing protein</fullName>
    </recommendedName>
</protein>
<evidence type="ECO:0000313" key="2">
    <source>
        <dbReference type="Proteomes" id="UP001328107"/>
    </source>
</evidence>
<dbReference type="PANTHER" id="PTHR21459:SF2">
    <property type="entry name" value="PROTEIN CBG08968"/>
    <property type="match status" value="1"/>
</dbReference>
<comment type="caution">
    <text evidence="1">The sequence shown here is derived from an EMBL/GenBank/DDBJ whole genome shotgun (WGS) entry which is preliminary data.</text>
</comment>
<sequence length="269" mass="30645">SLIPNPLPHFSSSIELFLSNARSIRRKTHLLSYIKSLGYHLILLSETWLREDESDAYLLCSNDDYVVFRKDRPSTSVTSRGGGVAILSSPLLNPFLVSTFSCNGIESVIIDIHHSSNCISIPFKKVRICMIYRSPSYLGILMQPSLKFNDHITKIISKARAQVNIMTLEQRRLISDLLFLHKSIHGFYSYDHSSLYKISPLTRNLRRAHALRLSLPFTTPKSHSSFVTRSIDRWNVLSNEIVTSSPKLFRCYLLSLPAISFTSESLLRL</sequence>
<dbReference type="InterPro" id="IPR036691">
    <property type="entry name" value="Endo/exonu/phosph_ase_sf"/>
</dbReference>
<accession>A0AAN5ICT3</accession>
<gene>
    <name evidence="1" type="ORF">PMAYCL1PPCAC_31663</name>
</gene>
<evidence type="ECO:0000313" key="1">
    <source>
        <dbReference type="EMBL" id="GMR61468.1"/>
    </source>
</evidence>